<feature type="region of interest" description="Disordered" evidence="5">
    <location>
        <begin position="147"/>
        <end position="245"/>
    </location>
</feature>
<dbReference type="Gene3D" id="3.30.70.330">
    <property type="match status" value="1"/>
</dbReference>
<evidence type="ECO:0000256" key="1">
    <source>
        <dbReference type="ARBA" id="ARBA00004123"/>
    </source>
</evidence>
<dbReference type="SMART" id="SM00360">
    <property type="entry name" value="RRM"/>
    <property type="match status" value="1"/>
</dbReference>
<name>G5B3E8_HETGA</name>
<dbReference type="EMBL" id="JH168173">
    <property type="protein sequence ID" value="EHB03809.1"/>
    <property type="molecule type" value="Genomic_DNA"/>
</dbReference>
<gene>
    <name evidence="7" type="ORF">GW7_04402</name>
</gene>
<dbReference type="PANTHER" id="PTHR23238">
    <property type="entry name" value="RNA BINDING PROTEIN"/>
    <property type="match status" value="1"/>
</dbReference>
<dbReference type="InterPro" id="IPR035979">
    <property type="entry name" value="RBD_domain_sf"/>
</dbReference>
<dbReference type="InterPro" id="IPR034870">
    <property type="entry name" value="TET_fam"/>
</dbReference>
<feature type="domain" description="RRM" evidence="6">
    <location>
        <begin position="243"/>
        <end position="329"/>
    </location>
</feature>
<dbReference type="eggNOG" id="KOG1995">
    <property type="taxonomic scope" value="Eukaryota"/>
</dbReference>
<dbReference type="STRING" id="10181.G5B3E8"/>
<dbReference type="AlphaFoldDB" id="G5B3E8"/>
<dbReference type="PROSITE" id="PS50102">
    <property type="entry name" value="RRM"/>
    <property type="match status" value="1"/>
</dbReference>
<dbReference type="SUPFAM" id="SSF54928">
    <property type="entry name" value="RNA-binding domain, RBD"/>
    <property type="match status" value="1"/>
</dbReference>
<feature type="compositionally biased region" description="Gly residues" evidence="5">
    <location>
        <begin position="153"/>
        <end position="188"/>
    </location>
</feature>
<sequence>MDSRVTVVMASQQILQAMAKAATVPLMDRLRTQAMALSQLPRVMAPLVAMAVARVPSHHMGSSPLTLAMASGQLPAAPPEVMVAVLRAAAMGSPKVGVMDNSLAMVDSNRAMGSSKAPIIPLRTMDNRTNTTVAVEVVEGVWRQLWPRSSSKSGGGGGYGHQDQSGGGSGGYRGGQQDRGGRGEGGSIGYNRSSGGYEPRGRGGSRGGGGGMAGSDRGGFNKFGGPRDQGSRHDSEQGNSDNNTIFVQGLGENVTIESVADHFKQIGIIKTNKKTEQSMINLYTDRETAKLKGEGTVSFDEPPSAKAAIDWLEGKEFSGNPIKVSFATRLADFNQDGGNGRGGRGRGGPTGHGGCGGGGSGGGGLGGFPSGGGGGGGQQRAGD</sequence>
<dbReference type="GO" id="GO:0003723">
    <property type="term" value="F:RNA binding"/>
    <property type="evidence" value="ECO:0007669"/>
    <property type="project" value="UniProtKB-UniRule"/>
</dbReference>
<keyword evidence="2 4" id="KW-0694">RNA-binding</keyword>
<reference evidence="7 8" key="1">
    <citation type="journal article" date="2011" name="Nature">
        <title>Genome sequencing reveals insights into physiology and longevity of the naked mole rat.</title>
        <authorList>
            <person name="Kim E.B."/>
            <person name="Fang X."/>
            <person name="Fushan A.A."/>
            <person name="Huang Z."/>
            <person name="Lobanov A.V."/>
            <person name="Han L."/>
            <person name="Marino S.M."/>
            <person name="Sun X."/>
            <person name="Turanov A.A."/>
            <person name="Yang P."/>
            <person name="Yim S.H."/>
            <person name="Zhao X."/>
            <person name="Kasaikina M.V."/>
            <person name="Stoletzki N."/>
            <person name="Peng C."/>
            <person name="Polak P."/>
            <person name="Xiong Z."/>
            <person name="Kiezun A."/>
            <person name="Zhu Y."/>
            <person name="Chen Y."/>
            <person name="Kryukov G.V."/>
            <person name="Zhang Q."/>
            <person name="Peshkin L."/>
            <person name="Yang L."/>
            <person name="Bronson R.T."/>
            <person name="Buffenstein R."/>
            <person name="Wang B."/>
            <person name="Han C."/>
            <person name="Li Q."/>
            <person name="Chen L."/>
            <person name="Zhao W."/>
            <person name="Sunyaev S.R."/>
            <person name="Park T.J."/>
            <person name="Zhang G."/>
            <person name="Wang J."/>
            <person name="Gladyshev V.N."/>
        </authorList>
    </citation>
    <scope>NUCLEOTIDE SEQUENCE [LARGE SCALE GENOMIC DNA]</scope>
</reference>
<dbReference type="InParanoid" id="G5B3E8"/>
<evidence type="ECO:0000256" key="4">
    <source>
        <dbReference type="PROSITE-ProRule" id="PRU00176"/>
    </source>
</evidence>
<dbReference type="Pfam" id="PF00076">
    <property type="entry name" value="RRM_1"/>
    <property type="match status" value="1"/>
</dbReference>
<dbReference type="GO" id="GO:0006355">
    <property type="term" value="P:regulation of DNA-templated transcription"/>
    <property type="evidence" value="ECO:0007669"/>
    <property type="project" value="InterPro"/>
</dbReference>
<keyword evidence="3" id="KW-0539">Nucleus</keyword>
<proteinExistence type="predicted"/>
<dbReference type="CDD" id="cd12535">
    <property type="entry name" value="RRM_FUS_TAF15"/>
    <property type="match status" value="1"/>
</dbReference>
<feature type="region of interest" description="Disordered" evidence="5">
    <location>
        <begin position="334"/>
        <end position="383"/>
    </location>
</feature>
<dbReference type="GO" id="GO:0005634">
    <property type="term" value="C:nucleus"/>
    <property type="evidence" value="ECO:0007669"/>
    <property type="project" value="UniProtKB-SubCell"/>
</dbReference>
<organism evidence="7 8">
    <name type="scientific">Heterocephalus glaber</name>
    <name type="common">Naked mole rat</name>
    <dbReference type="NCBI Taxonomy" id="10181"/>
    <lineage>
        <taxon>Eukaryota</taxon>
        <taxon>Metazoa</taxon>
        <taxon>Chordata</taxon>
        <taxon>Craniata</taxon>
        <taxon>Vertebrata</taxon>
        <taxon>Euteleostomi</taxon>
        <taxon>Mammalia</taxon>
        <taxon>Eutheria</taxon>
        <taxon>Euarchontoglires</taxon>
        <taxon>Glires</taxon>
        <taxon>Rodentia</taxon>
        <taxon>Hystricomorpha</taxon>
        <taxon>Bathyergidae</taxon>
        <taxon>Heterocephalus</taxon>
    </lineage>
</organism>
<protein>
    <submittedName>
        <fullName evidence="7">RNA-binding protein FUS</fullName>
    </submittedName>
</protein>
<evidence type="ECO:0000259" key="6">
    <source>
        <dbReference type="PROSITE" id="PS50102"/>
    </source>
</evidence>
<accession>G5B3E8</accession>
<evidence type="ECO:0000313" key="8">
    <source>
        <dbReference type="Proteomes" id="UP000006813"/>
    </source>
</evidence>
<feature type="compositionally biased region" description="Gly residues" evidence="5">
    <location>
        <begin position="337"/>
        <end position="383"/>
    </location>
</feature>
<evidence type="ECO:0000256" key="2">
    <source>
        <dbReference type="ARBA" id="ARBA00022884"/>
    </source>
</evidence>
<dbReference type="FunFam" id="3.30.70.330:FF:000242">
    <property type="entry name" value="RNA-binding protein FUS isoform X1"/>
    <property type="match status" value="1"/>
</dbReference>
<dbReference type="Proteomes" id="UP000006813">
    <property type="component" value="Unassembled WGS sequence"/>
</dbReference>
<dbReference type="InterPro" id="IPR012677">
    <property type="entry name" value="Nucleotide-bd_a/b_plait_sf"/>
</dbReference>
<comment type="subcellular location">
    <subcellularLocation>
        <location evidence="1">Nucleus</location>
    </subcellularLocation>
</comment>
<evidence type="ECO:0000313" key="7">
    <source>
        <dbReference type="EMBL" id="EHB03809.1"/>
    </source>
</evidence>
<evidence type="ECO:0000256" key="3">
    <source>
        <dbReference type="ARBA" id="ARBA00023242"/>
    </source>
</evidence>
<evidence type="ECO:0000256" key="5">
    <source>
        <dbReference type="SAM" id="MobiDB-lite"/>
    </source>
</evidence>
<dbReference type="InterPro" id="IPR000504">
    <property type="entry name" value="RRM_dom"/>
</dbReference>
<feature type="compositionally biased region" description="Gly residues" evidence="5">
    <location>
        <begin position="202"/>
        <end position="217"/>
    </location>
</feature>